<gene>
    <name evidence="2" type="ORF">B0H17DRAFT_1204893</name>
</gene>
<comment type="caution">
    <text evidence="2">The sequence shown here is derived from an EMBL/GenBank/DDBJ whole genome shotgun (WGS) entry which is preliminary data.</text>
</comment>
<organism evidence="2 3">
    <name type="scientific">Mycena rosella</name>
    <name type="common">Pink bonnet</name>
    <name type="synonym">Agaricus rosellus</name>
    <dbReference type="NCBI Taxonomy" id="1033263"/>
    <lineage>
        <taxon>Eukaryota</taxon>
        <taxon>Fungi</taxon>
        <taxon>Dikarya</taxon>
        <taxon>Basidiomycota</taxon>
        <taxon>Agaricomycotina</taxon>
        <taxon>Agaricomycetes</taxon>
        <taxon>Agaricomycetidae</taxon>
        <taxon>Agaricales</taxon>
        <taxon>Marasmiineae</taxon>
        <taxon>Mycenaceae</taxon>
        <taxon>Mycena</taxon>
    </lineage>
</organism>
<accession>A0AAD7DBP8</accession>
<dbReference type="EMBL" id="JARKIE010000105">
    <property type="protein sequence ID" value="KAJ7683757.1"/>
    <property type="molecule type" value="Genomic_DNA"/>
</dbReference>
<dbReference type="AlphaFoldDB" id="A0AAD7DBP8"/>
<feature type="region of interest" description="Disordered" evidence="1">
    <location>
        <begin position="1"/>
        <end position="53"/>
    </location>
</feature>
<dbReference type="Proteomes" id="UP001221757">
    <property type="component" value="Unassembled WGS sequence"/>
</dbReference>
<keyword evidence="3" id="KW-1185">Reference proteome</keyword>
<sequence length="140" mass="14868">MAFKPKGKLFTAKNPGHQSPHHDDDHTSVHTFPPSHPPSILADSDNDDDPDSEIVPPELDELCAADTSAFTGDGYPHPALPKTFVEKMAALGTKQALAAAPNITSAKAALIDIELISMLKGISSLESPHNMHFLGQGPAR</sequence>
<reference evidence="2" key="1">
    <citation type="submission" date="2023-03" db="EMBL/GenBank/DDBJ databases">
        <title>Massive genome expansion in bonnet fungi (Mycena s.s.) driven by repeated elements and novel gene families across ecological guilds.</title>
        <authorList>
            <consortium name="Lawrence Berkeley National Laboratory"/>
            <person name="Harder C.B."/>
            <person name="Miyauchi S."/>
            <person name="Viragh M."/>
            <person name="Kuo A."/>
            <person name="Thoen E."/>
            <person name="Andreopoulos B."/>
            <person name="Lu D."/>
            <person name="Skrede I."/>
            <person name="Drula E."/>
            <person name="Henrissat B."/>
            <person name="Morin E."/>
            <person name="Kohler A."/>
            <person name="Barry K."/>
            <person name="LaButti K."/>
            <person name="Morin E."/>
            <person name="Salamov A."/>
            <person name="Lipzen A."/>
            <person name="Mereny Z."/>
            <person name="Hegedus B."/>
            <person name="Baldrian P."/>
            <person name="Stursova M."/>
            <person name="Weitz H."/>
            <person name="Taylor A."/>
            <person name="Grigoriev I.V."/>
            <person name="Nagy L.G."/>
            <person name="Martin F."/>
            <person name="Kauserud H."/>
        </authorList>
    </citation>
    <scope>NUCLEOTIDE SEQUENCE</scope>
    <source>
        <strain evidence="2">CBHHK067</strain>
    </source>
</reference>
<evidence type="ECO:0000313" key="3">
    <source>
        <dbReference type="Proteomes" id="UP001221757"/>
    </source>
</evidence>
<evidence type="ECO:0000313" key="2">
    <source>
        <dbReference type="EMBL" id="KAJ7683757.1"/>
    </source>
</evidence>
<name>A0AAD7DBP8_MYCRO</name>
<feature type="compositionally biased region" description="Acidic residues" evidence="1">
    <location>
        <begin position="44"/>
        <end position="53"/>
    </location>
</feature>
<protein>
    <submittedName>
        <fullName evidence="2">Uncharacterized protein</fullName>
    </submittedName>
</protein>
<proteinExistence type="predicted"/>
<evidence type="ECO:0000256" key="1">
    <source>
        <dbReference type="SAM" id="MobiDB-lite"/>
    </source>
</evidence>